<dbReference type="PATRIC" id="fig|33014.5.peg.1921"/>
<gene>
    <name evidence="3" type="ORF">VO01_09305</name>
</gene>
<dbReference type="Pfam" id="PF07179">
    <property type="entry name" value="SseB"/>
    <property type="match status" value="1"/>
</dbReference>
<dbReference type="OrthoDB" id="5188303at2"/>
<name>A0A0D5CJ62_9MICO</name>
<dbReference type="AlphaFoldDB" id="A0A0D5CJ62"/>
<sequence length="255" mass="26415">MTGSTPYADSAGTPWAGRSFEPTPFPDDDGSAPPAVASALARHGRGEVGQGVVVDALRDARLLIPLVARLGEEGEGAHGLTADKSAELSIITVAGPDGRTVMPVFTSVAAMGRWNARARPVPADAVRVALGAASEETDLVVVDPGSDTEFVLRRPAVWAVARSLPWIPSPEDPEVAAALEASVVEEPAVVSLSTAPGDPRARLEGPELLIALELVDGLDRPALDALLARLQGEWSRSAVLADRVDSMGLRITSAG</sequence>
<accession>A0A0D5CJ62</accession>
<reference evidence="3 4" key="1">
    <citation type="journal article" date="2015" name="Genome Announc.">
        <title>Complete Genome Sequence of Clavibacter michiganensis subsp. insidiosus R1-1 Using PacBio Single-Molecule Real-Time Technology.</title>
        <authorList>
            <person name="Lu Y."/>
            <person name="Samac D.A."/>
            <person name="Glazebrook J."/>
            <person name="Ishimaru C.A."/>
        </authorList>
    </citation>
    <scope>NUCLEOTIDE SEQUENCE [LARGE SCALE GENOMIC DNA]</scope>
    <source>
        <strain evidence="3 4">R1-1</strain>
    </source>
</reference>
<evidence type="ECO:0000259" key="2">
    <source>
        <dbReference type="Pfam" id="PF07179"/>
    </source>
</evidence>
<feature type="domain" description="SseB protein N-terminal" evidence="2">
    <location>
        <begin position="39"/>
        <end position="159"/>
    </location>
</feature>
<dbReference type="InterPro" id="IPR009839">
    <property type="entry name" value="SseB_N"/>
</dbReference>
<evidence type="ECO:0000313" key="4">
    <source>
        <dbReference type="Proteomes" id="UP000032604"/>
    </source>
</evidence>
<dbReference type="Proteomes" id="UP000032604">
    <property type="component" value="Chromosome"/>
</dbReference>
<evidence type="ECO:0000313" key="3">
    <source>
        <dbReference type="EMBL" id="AJW79292.1"/>
    </source>
</evidence>
<feature type="region of interest" description="Disordered" evidence="1">
    <location>
        <begin position="1"/>
        <end position="35"/>
    </location>
</feature>
<dbReference type="KEGG" id="cmh:VO01_09305"/>
<organism evidence="3 4">
    <name type="scientific">Clavibacter michiganensis subsp. insidiosus</name>
    <dbReference type="NCBI Taxonomy" id="33014"/>
    <lineage>
        <taxon>Bacteria</taxon>
        <taxon>Bacillati</taxon>
        <taxon>Actinomycetota</taxon>
        <taxon>Actinomycetes</taxon>
        <taxon>Micrococcales</taxon>
        <taxon>Microbacteriaceae</taxon>
        <taxon>Clavibacter</taxon>
    </lineage>
</organism>
<dbReference type="RefSeq" id="WP_045528455.1">
    <property type="nucleotide sequence ID" value="NZ_CP011043.1"/>
</dbReference>
<dbReference type="HOGENOM" id="CLU_082391_0_0_11"/>
<proteinExistence type="predicted"/>
<dbReference type="EMBL" id="CP011043">
    <property type="protein sequence ID" value="AJW79292.1"/>
    <property type="molecule type" value="Genomic_DNA"/>
</dbReference>
<evidence type="ECO:0000256" key="1">
    <source>
        <dbReference type="SAM" id="MobiDB-lite"/>
    </source>
</evidence>
<protein>
    <recommendedName>
        <fullName evidence="2">SseB protein N-terminal domain-containing protein</fullName>
    </recommendedName>
</protein>